<proteinExistence type="inferred from homology"/>
<dbReference type="NCBIfam" id="NF005712">
    <property type="entry name" value="PRK07524.1"/>
    <property type="match status" value="1"/>
</dbReference>
<dbReference type="InterPro" id="IPR045229">
    <property type="entry name" value="TPP_enz"/>
</dbReference>
<dbReference type="CDD" id="cd07035">
    <property type="entry name" value="TPP_PYR_POX_like"/>
    <property type="match status" value="1"/>
</dbReference>
<feature type="domain" description="Thiamine pyrophosphate enzyme central" evidence="4">
    <location>
        <begin position="214"/>
        <end position="346"/>
    </location>
</feature>
<dbReference type="InterPro" id="IPR029035">
    <property type="entry name" value="DHS-like_NAD/FAD-binding_dom"/>
</dbReference>
<dbReference type="FunFam" id="3.40.50.970:FF:000007">
    <property type="entry name" value="Acetolactate synthase"/>
    <property type="match status" value="1"/>
</dbReference>
<dbReference type="PANTHER" id="PTHR18968:SF13">
    <property type="entry name" value="ACETOLACTATE SYNTHASE CATALYTIC SUBUNIT, MITOCHONDRIAL"/>
    <property type="match status" value="1"/>
</dbReference>
<evidence type="ECO:0000256" key="1">
    <source>
        <dbReference type="ARBA" id="ARBA00007812"/>
    </source>
</evidence>
<accession>A4A3X6</accession>
<feature type="domain" description="Thiamine pyrophosphate enzyme N-terminal TPP-binding" evidence="6">
    <location>
        <begin position="27"/>
        <end position="142"/>
    </location>
</feature>
<dbReference type="eggNOG" id="COG0028">
    <property type="taxonomic scope" value="Bacteria"/>
</dbReference>
<organism evidence="7 8">
    <name type="scientific">Congregibacter litoralis KT71</name>
    <dbReference type="NCBI Taxonomy" id="314285"/>
    <lineage>
        <taxon>Bacteria</taxon>
        <taxon>Pseudomonadati</taxon>
        <taxon>Pseudomonadota</taxon>
        <taxon>Gammaproteobacteria</taxon>
        <taxon>Cellvibrionales</taxon>
        <taxon>Halieaceae</taxon>
        <taxon>Congregibacter</taxon>
    </lineage>
</organism>
<dbReference type="GO" id="GO:0050660">
    <property type="term" value="F:flavin adenine dinucleotide binding"/>
    <property type="evidence" value="ECO:0007669"/>
    <property type="project" value="TreeGrafter"/>
</dbReference>
<evidence type="ECO:0000313" key="7">
    <source>
        <dbReference type="EMBL" id="EAQ99399.2"/>
    </source>
</evidence>
<comment type="caution">
    <text evidence="7">The sequence shown here is derived from an EMBL/GenBank/DDBJ whole genome shotgun (WGS) entry which is preliminary data.</text>
</comment>
<name>A4A3X6_9GAMM</name>
<dbReference type="GO" id="GO:0009099">
    <property type="term" value="P:L-valine biosynthetic process"/>
    <property type="evidence" value="ECO:0007669"/>
    <property type="project" value="TreeGrafter"/>
</dbReference>
<evidence type="ECO:0000259" key="4">
    <source>
        <dbReference type="Pfam" id="PF00205"/>
    </source>
</evidence>
<reference evidence="7 8" key="2">
    <citation type="journal article" date="2009" name="PLoS ONE">
        <title>The photosynthetic apparatus and its regulation in the aerobic gammaproteobacterium Congregibacter litoralis gen. nov., sp. nov.</title>
        <authorList>
            <person name="Spring S."/>
            <person name="Lunsdorf H."/>
            <person name="Fuchs B.M."/>
            <person name="Tindall B.J."/>
        </authorList>
    </citation>
    <scope>NUCLEOTIDE SEQUENCE [LARGE SCALE GENOMIC DNA]</scope>
    <source>
        <strain evidence="7">KT71</strain>
    </source>
</reference>
<dbReference type="GO" id="GO:0000287">
    <property type="term" value="F:magnesium ion binding"/>
    <property type="evidence" value="ECO:0007669"/>
    <property type="project" value="InterPro"/>
</dbReference>
<dbReference type="Gene3D" id="3.40.50.1220">
    <property type="entry name" value="TPP-binding domain"/>
    <property type="match status" value="1"/>
</dbReference>
<keyword evidence="8" id="KW-1185">Reference proteome</keyword>
<protein>
    <submittedName>
        <fullName evidence="7">Thiamine pyrophosphate-requiring enzyme</fullName>
        <ecNumber evidence="7">2.2.1.6</ecNumber>
    </submittedName>
</protein>
<dbReference type="GO" id="GO:0030976">
    <property type="term" value="F:thiamine pyrophosphate binding"/>
    <property type="evidence" value="ECO:0007669"/>
    <property type="project" value="InterPro"/>
</dbReference>
<evidence type="ECO:0000256" key="3">
    <source>
        <dbReference type="RuleBase" id="RU362132"/>
    </source>
</evidence>
<dbReference type="PANTHER" id="PTHR18968">
    <property type="entry name" value="THIAMINE PYROPHOSPHATE ENZYMES"/>
    <property type="match status" value="1"/>
</dbReference>
<dbReference type="Pfam" id="PF00205">
    <property type="entry name" value="TPP_enzyme_M"/>
    <property type="match status" value="1"/>
</dbReference>
<dbReference type="SUPFAM" id="SSF52518">
    <property type="entry name" value="Thiamin diphosphate-binding fold (THDP-binding)"/>
    <property type="match status" value="2"/>
</dbReference>
<dbReference type="STRING" id="314285.KT71_17056"/>
<dbReference type="InterPro" id="IPR012001">
    <property type="entry name" value="Thiamin_PyroP_enz_TPP-bd_dom"/>
</dbReference>
<dbReference type="Gene3D" id="3.40.50.970">
    <property type="match status" value="2"/>
</dbReference>
<evidence type="ECO:0000259" key="5">
    <source>
        <dbReference type="Pfam" id="PF02775"/>
    </source>
</evidence>
<evidence type="ECO:0000259" key="6">
    <source>
        <dbReference type="Pfam" id="PF02776"/>
    </source>
</evidence>
<keyword evidence="2 3" id="KW-0786">Thiamine pyrophosphate</keyword>
<dbReference type="GO" id="GO:0009097">
    <property type="term" value="P:isoleucine biosynthetic process"/>
    <property type="evidence" value="ECO:0007669"/>
    <property type="project" value="TreeGrafter"/>
</dbReference>
<evidence type="ECO:0000256" key="2">
    <source>
        <dbReference type="ARBA" id="ARBA00023052"/>
    </source>
</evidence>
<dbReference type="GO" id="GO:0005948">
    <property type="term" value="C:acetolactate synthase complex"/>
    <property type="evidence" value="ECO:0007669"/>
    <property type="project" value="TreeGrafter"/>
</dbReference>
<dbReference type="AlphaFoldDB" id="A4A3X6"/>
<dbReference type="GO" id="GO:0003984">
    <property type="term" value="F:acetolactate synthase activity"/>
    <property type="evidence" value="ECO:0007669"/>
    <property type="project" value="UniProtKB-EC"/>
</dbReference>
<dbReference type="SUPFAM" id="SSF52467">
    <property type="entry name" value="DHS-like NAD/FAD-binding domain"/>
    <property type="match status" value="1"/>
</dbReference>
<dbReference type="InterPro" id="IPR012000">
    <property type="entry name" value="Thiamin_PyroP_enz_cen_dom"/>
</dbReference>
<reference evidence="7 8" key="1">
    <citation type="journal article" date="2007" name="Proc. Natl. Acad. Sci. U.S.A.">
        <title>Characterization of a marine gammaproteobacterium capable of aerobic anoxygenic photosynthesis.</title>
        <authorList>
            <person name="Fuchs B.M."/>
            <person name="Spring S."/>
            <person name="Teeling H."/>
            <person name="Quast C."/>
            <person name="Wulf J."/>
            <person name="Schattenhofer M."/>
            <person name="Yan S."/>
            <person name="Ferriera S."/>
            <person name="Johnson J."/>
            <person name="Glockner F.O."/>
            <person name="Amann R."/>
        </authorList>
    </citation>
    <scope>NUCLEOTIDE SEQUENCE [LARGE SCALE GENOMIC DNA]</scope>
    <source>
        <strain evidence="7">KT71</strain>
    </source>
</reference>
<dbReference type="InterPro" id="IPR029061">
    <property type="entry name" value="THDP-binding"/>
</dbReference>
<evidence type="ECO:0000313" key="8">
    <source>
        <dbReference type="Proteomes" id="UP000019205"/>
    </source>
</evidence>
<dbReference type="CDD" id="cd00568">
    <property type="entry name" value="TPP_enzymes"/>
    <property type="match status" value="1"/>
</dbReference>
<comment type="similarity">
    <text evidence="1 3">Belongs to the TPP enzyme family.</text>
</comment>
<dbReference type="Pfam" id="PF02775">
    <property type="entry name" value="TPP_enzyme_C"/>
    <property type="match status" value="1"/>
</dbReference>
<dbReference type="InterPro" id="IPR011766">
    <property type="entry name" value="TPP_enzyme_TPP-bd"/>
</dbReference>
<feature type="domain" description="Thiamine pyrophosphate enzyme TPP-binding" evidence="5">
    <location>
        <begin position="420"/>
        <end position="558"/>
    </location>
</feature>
<dbReference type="Proteomes" id="UP000019205">
    <property type="component" value="Chromosome"/>
</dbReference>
<dbReference type="EC" id="2.2.1.6" evidence="7"/>
<sequence>MKARCRRPIRSRQRAYELNSAEAVSCGERLVGLLEAYGIDTVFGIPGNHTVQLYRGLDNSSIRHISPRHEQGAAFMADGYARASGRPAACFLISGPGLGNAITPMMQALADSVPMLVVTAVAARRDLGMGEGRLHDVPDQSALAAQCSRFSHTLMDPEELPKVLARAFAVFSSARPGPVHIQIPLDVITQDAGAVSTVPWPPVLPPAANSDGLKTLAERLCDAETPMLLVGGGAVGAGAEIRELAERLDLPVVTTVNAKGLLPRGHPLLVGGSASLTTVRQMIAASDVVLAVGTEFGETDYDMLFLGELANPTWLARIDIDPAQMCRNQRPHLALCGDARQSLASLLSLLSPLSPLSLGSLPEDGGRKGSGAARVAATRAAMLTEKHWNTEIQAFFDDLQESLPGLCLVGDSTLPTYYAVWQYEACAERRYFHSATGGGTLGYALPAALGARRVLPEEVPVVALIGDGAAQFTFMELASAVQEKLPIIVLLWNNNGYREIREGMLADAITPIGVDIDAPDFVAAAIALGCFARRVASPDALPEALKEAQSKGIPAVLELPESAFLSGPVDSWY</sequence>
<dbReference type="EMBL" id="AAOA02000001">
    <property type="protein sequence ID" value="EAQ99399.2"/>
    <property type="molecule type" value="Genomic_DNA"/>
</dbReference>
<dbReference type="Pfam" id="PF02776">
    <property type="entry name" value="TPP_enzyme_N"/>
    <property type="match status" value="1"/>
</dbReference>
<keyword evidence="7" id="KW-0808">Transferase</keyword>
<gene>
    <name evidence="7" type="ORF">KT71_17056</name>
</gene>
<dbReference type="HOGENOM" id="CLU_013748_3_1_6"/>